<dbReference type="AlphaFoldDB" id="X0XP23"/>
<comment type="caution">
    <text evidence="1">The sequence shown here is derived from an EMBL/GenBank/DDBJ whole genome shotgun (WGS) entry which is preliminary data.</text>
</comment>
<sequence>MAENESLDLGRARRWRQVLNAVVSGQPTDQIALLVLACVRQTLKKLRSPIVQGRPPQIPFAALLDAVFGDRGEFRRIVNRCQGHEFAQLFYDCTFGALSREDAVERFLLATFDRYADQIVIEAAKADNSHTFPQVQSLLDHVRARVEPGLRDIAQQLAVDPN</sequence>
<protein>
    <submittedName>
        <fullName evidence="1">Uncharacterized protein</fullName>
    </submittedName>
</protein>
<organism evidence="1">
    <name type="scientific">marine sediment metagenome</name>
    <dbReference type="NCBI Taxonomy" id="412755"/>
    <lineage>
        <taxon>unclassified sequences</taxon>
        <taxon>metagenomes</taxon>
        <taxon>ecological metagenomes</taxon>
    </lineage>
</organism>
<evidence type="ECO:0000313" key="1">
    <source>
        <dbReference type="EMBL" id="GAG26716.1"/>
    </source>
</evidence>
<accession>X0XP23</accession>
<gene>
    <name evidence="1" type="ORF">S01H1_51918</name>
</gene>
<proteinExistence type="predicted"/>
<dbReference type="EMBL" id="BARS01033537">
    <property type="protein sequence ID" value="GAG26716.1"/>
    <property type="molecule type" value="Genomic_DNA"/>
</dbReference>
<feature type="non-terminal residue" evidence="1">
    <location>
        <position position="162"/>
    </location>
</feature>
<name>X0XP23_9ZZZZ</name>
<reference evidence="1" key="1">
    <citation type="journal article" date="2014" name="Front. Microbiol.">
        <title>High frequency of phylogenetically diverse reductive dehalogenase-homologous genes in deep subseafloor sedimentary metagenomes.</title>
        <authorList>
            <person name="Kawai M."/>
            <person name="Futagami T."/>
            <person name="Toyoda A."/>
            <person name="Takaki Y."/>
            <person name="Nishi S."/>
            <person name="Hori S."/>
            <person name="Arai W."/>
            <person name="Tsubouchi T."/>
            <person name="Morono Y."/>
            <person name="Uchiyama I."/>
            <person name="Ito T."/>
            <person name="Fujiyama A."/>
            <person name="Inagaki F."/>
            <person name="Takami H."/>
        </authorList>
    </citation>
    <scope>NUCLEOTIDE SEQUENCE</scope>
    <source>
        <strain evidence="1">Expedition CK06-06</strain>
    </source>
</reference>